<dbReference type="EnsemblMetazoa" id="CapteT202938">
    <property type="protein sequence ID" value="CapteP202938"/>
    <property type="gene ID" value="CapteG202938"/>
</dbReference>
<evidence type="ECO:0000313" key="4">
    <source>
        <dbReference type="Proteomes" id="UP000014760"/>
    </source>
</evidence>
<reference evidence="2 4" key="2">
    <citation type="journal article" date="2013" name="Nature">
        <title>Insights into bilaterian evolution from three spiralian genomes.</title>
        <authorList>
            <person name="Simakov O."/>
            <person name="Marletaz F."/>
            <person name="Cho S.J."/>
            <person name="Edsinger-Gonzales E."/>
            <person name="Havlak P."/>
            <person name="Hellsten U."/>
            <person name="Kuo D.H."/>
            <person name="Larsson T."/>
            <person name="Lv J."/>
            <person name="Arendt D."/>
            <person name="Savage R."/>
            <person name="Osoegawa K."/>
            <person name="de Jong P."/>
            <person name="Grimwood J."/>
            <person name="Chapman J.A."/>
            <person name="Shapiro H."/>
            <person name="Aerts A."/>
            <person name="Otillar R.P."/>
            <person name="Terry A.Y."/>
            <person name="Boore J.L."/>
            <person name="Grigoriev I.V."/>
            <person name="Lindberg D.R."/>
            <person name="Seaver E.C."/>
            <person name="Weisblat D.A."/>
            <person name="Putnam N.H."/>
            <person name="Rokhsar D.S."/>
        </authorList>
    </citation>
    <scope>NUCLEOTIDE SEQUENCE</scope>
    <source>
        <strain evidence="2 4">I ESC-2004</strain>
    </source>
</reference>
<reference evidence="3" key="3">
    <citation type="submission" date="2015-06" db="UniProtKB">
        <authorList>
            <consortium name="EnsemblMetazoa"/>
        </authorList>
    </citation>
    <scope>IDENTIFICATION</scope>
</reference>
<dbReference type="EMBL" id="AMQN01011602">
    <property type="status" value="NOT_ANNOTATED_CDS"/>
    <property type="molecule type" value="Genomic_DNA"/>
</dbReference>
<keyword evidence="1" id="KW-0812">Transmembrane</keyword>
<evidence type="ECO:0000313" key="3">
    <source>
        <dbReference type="EnsemblMetazoa" id="CapteP202938"/>
    </source>
</evidence>
<keyword evidence="4" id="KW-1185">Reference proteome</keyword>
<keyword evidence="1" id="KW-1133">Transmembrane helix</keyword>
<protein>
    <submittedName>
        <fullName evidence="2 3">Uncharacterized protein</fullName>
    </submittedName>
</protein>
<dbReference type="HOGENOM" id="CLU_1742313_0_0_1"/>
<organism evidence="2">
    <name type="scientific">Capitella teleta</name>
    <name type="common">Polychaete worm</name>
    <dbReference type="NCBI Taxonomy" id="283909"/>
    <lineage>
        <taxon>Eukaryota</taxon>
        <taxon>Metazoa</taxon>
        <taxon>Spiralia</taxon>
        <taxon>Lophotrochozoa</taxon>
        <taxon>Annelida</taxon>
        <taxon>Polychaeta</taxon>
        <taxon>Sedentaria</taxon>
        <taxon>Scolecida</taxon>
        <taxon>Capitellidae</taxon>
        <taxon>Capitella</taxon>
    </lineage>
</organism>
<dbReference type="AlphaFoldDB" id="R7TQG7"/>
<name>R7TQG7_CAPTE</name>
<evidence type="ECO:0000313" key="2">
    <source>
        <dbReference type="EMBL" id="ELT95894.1"/>
    </source>
</evidence>
<dbReference type="EMBL" id="KB308972">
    <property type="protein sequence ID" value="ELT95894.1"/>
    <property type="molecule type" value="Genomic_DNA"/>
</dbReference>
<dbReference type="OrthoDB" id="1879688at2759"/>
<evidence type="ECO:0000256" key="1">
    <source>
        <dbReference type="SAM" id="Phobius"/>
    </source>
</evidence>
<keyword evidence="1" id="KW-0472">Membrane</keyword>
<reference evidence="4" key="1">
    <citation type="submission" date="2012-12" db="EMBL/GenBank/DDBJ databases">
        <authorList>
            <person name="Hellsten U."/>
            <person name="Grimwood J."/>
            <person name="Chapman J.A."/>
            <person name="Shapiro H."/>
            <person name="Aerts A."/>
            <person name="Otillar R.P."/>
            <person name="Terry A.Y."/>
            <person name="Boore J.L."/>
            <person name="Simakov O."/>
            <person name="Marletaz F."/>
            <person name="Cho S.-J."/>
            <person name="Edsinger-Gonzales E."/>
            <person name="Havlak P."/>
            <person name="Kuo D.-H."/>
            <person name="Larsson T."/>
            <person name="Lv J."/>
            <person name="Arendt D."/>
            <person name="Savage R."/>
            <person name="Osoegawa K."/>
            <person name="de Jong P."/>
            <person name="Lindberg D.R."/>
            <person name="Seaver E.C."/>
            <person name="Weisblat D.A."/>
            <person name="Putnam N.H."/>
            <person name="Grigoriev I.V."/>
            <person name="Rokhsar D.S."/>
        </authorList>
    </citation>
    <scope>NUCLEOTIDE SEQUENCE</scope>
    <source>
        <strain evidence="4">I ESC-2004</strain>
    </source>
</reference>
<dbReference type="Proteomes" id="UP000014760">
    <property type="component" value="Unassembled WGS sequence"/>
</dbReference>
<gene>
    <name evidence="2" type="ORF">CAPTEDRAFT_202938</name>
</gene>
<accession>R7TQG7</accession>
<proteinExistence type="predicted"/>
<sequence length="150" mass="16538">MLQININFFAISIGALILVTILASSVEGRLLGGLLEDASDKGCDFIAAHITDSGQNAVDDLPEDLYSYFKLPLTLFTCGRLREANLVLDHIKVNFLQPDGDFKTTPDLKSVNPDAQSSIRLVTSSLSWLPTAWSAMTWQLILPWQRTGRS</sequence>
<feature type="transmembrane region" description="Helical" evidence="1">
    <location>
        <begin position="6"/>
        <end position="26"/>
    </location>
</feature>